<proteinExistence type="predicted"/>
<reference evidence="1" key="1">
    <citation type="submission" date="2022-09" db="EMBL/GenBank/DDBJ databases">
        <title>Intensive care unit water sources are persistently colonized with multi-drug resistant bacteria and are the site of extensive horizontal gene transfer of antibiotic resistance genes.</title>
        <authorList>
            <person name="Diorio-Toth L."/>
        </authorList>
    </citation>
    <scope>NUCLEOTIDE SEQUENCE</scope>
    <source>
        <strain evidence="1">GD03990</strain>
    </source>
</reference>
<sequence length="230" mass="24348">MQRFINNWSATLQAPLLAADGEMAVEPSKGALLSIPAGDFMDLTLEPQGSAPEVVRVVARSGGVLTISARGLESSNTPSSWPAGTVVRCCATAGYLESLQQASGGARGYVRGSGSGTIVVPADTALIHVPFGTGDLEFALPTPELGEVLAIDVLLQNMDDTSTFTFSLPGATQGETNGFERVQAEMVAFADGYFVVERLRNTCMLRFYLMGNATPEFAILDLYHRPALPT</sequence>
<dbReference type="Proteomes" id="UP001158730">
    <property type="component" value="Unassembled WGS sequence"/>
</dbReference>
<dbReference type="RefSeq" id="WP_280055357.1">
    <property type="nucleotide sequence ID" value="NZ_JAOBYN010000029.1"/>
</dbReference>
<name>A0AA42SUS5_AQUAC</name>
<evidence type="ECO:0000313" key="2">
    <source>
        <dbReference type="Proteomes" id="UP001158730"/>
    </source>
</evidence>
<dbReference type="AlphaFoldDB" id="A0AA42SUS5"/>
<evidence type="ECO:0000313" key="1">
    <source>
        <dbReference type="EMBL" id="MDH1057164.1"/>
    </source>
</evidence>
<dbReference type="EMBL" id="JAOBYN010000029">
    <property type="protein sequence ID" value="MDH1057164.1"/>
    <property type="molecule type" value="Genomic_DNA"/>
</dbReference>
<organism evidence="1 2">
    <name type="scientific">Aquipseudomonas alcaligenes</name>
    <name type="common">Pseudomonas alcaligenes</name>
    <dbReference type="NCBI Taxonomy" id="43263"/>
    <lineage>
        <taxon>Bacteria</taxon>
        <taxon>Pseudomonadati</taxon>
        <taxon>Pseudomonadota</taxon>
        <taxon>Gammaproteobacteria</taxon>
        <taxon>Pseudomonadales</taxon>
        <taxon>Pseudomonadaceae</taxon>
        <taxon>Aquipseudomonas</taxon>
    </lineage>
</organism>
<protein>
    <submittedName>
        <fullName evidence="1">Uncharacterized protein</fullName>
    </submittedName>
</protein>
<comment type="caution">
    <text evidence="1">The sequence shown here is derived from an EMBL/GenBank/DDBJ whole genome shotgun (WGS) entry which is preliminary data.</text>
</comment>
<gene>
    <name evidence="1" type="ORF">N5C05_20675</name>
</gene>
<accession>A0AA42SUS5</accession>